<accession>M0QQ95</accession>
<organism evidence="1 2">
    <name type="scientific">Gordonia soli NBRC 108243</name>
    <dbReference type="NCBI Taxonomy" id="1223545"/>
    <lineage>
        <taxon>Bacteria</taxon>
        <taxon>Bacillati</taxon>
        <taxon>Actinomycetota</taxon>
        <taxon>Actinomycetes</taxon>
        <taxon>Mycobacteriales</taxon>
        <taxon>Gordoniaceae</taxon>
        <taxon>Gordonia</taxon>
    </lineage>
</organism>
<evidence type="ECO:0000313" key="2">
    <source>
        <dbReference type="Proteomes" id="UP000011666"/>
    </source>
</evidence>
<dbReference type="AlphaFoldDB" id="M0QQ95"/>
<evidence type="ECO:0000313" key="1">
    <source>
        <dbReference type="EMBL" id="GAC70753.1"/>
    </source>
</evidence>
<dbReference type="Proteomes" id="UP000011666">
    <property type="component" value="Unassembled WGS sequence"/>
</dbReference>
<proteinExistence type="predicted"/>
<evidence type="ECO:0008006" key="3">
    <source>
        <dbReference type="Google" id="ProtNLM"/>
    </source>
</evidence>
<sequence>MRELEARATEAALAGKRVAWFAPTLEIAARSLDEILDHLRASQVVRIRRSTSPRVEVIGGGSIAFASTRNPDAERGRSYDVACIDRADLIDEGRKRSIRFTVMAGEVHERRVAA</sequence>
<dbReference type="Gene3D" id="3.40.50.300">
    <property type="entry name" value="P-loop containing nucleotide triphosphate hydrolases"/>
    <property type="match status" value="1"/>
</dbReference>
<dbReference type="STRING" id="1223545.GS4_40_00030"/>
<name>M0QQ95_9ACTN</name>
<dbReference type="EMBL" id="BANX01000040">
    <property type="protein sequence ID" value="GAC70753.1"/>
    <property type="molecule type" value="Genomic_DNA"/>
</dbReference>
<reference evidence="1 2" key="1">
    <citation type="submission" date="2013-01" db="EMBL/GenBank/DDBJ databases">
        <title>Whole genome shotgun sequence of Gordonia soli NBRC 108243.</title>
        <authorList>
            <person name="Isaki-Nakamura S."/>
            <person name="Hosoyama A."/>
            <person name="Tsuchikane K."/>
            <person name="Ando Y."/>
            <person name="Baba S."/>
            <person name="Ohji S."/>
            <person name="Hamada M."/>
            <person name="Tamura T."/>
            <person name="Yamazoe A."/>
            <person name="Yamazaki S."/>
            <person name="Fujita N."/>
        </authorList>
    </citation>
    <scope>NUCLEOTIDE SEQUENCE [LARGE SCALE GENOMIC DNA]</scope>
    <source>
        <strain evidence="1 2">NBRC 108243</strain>
    </source>
</reference>
<protein>
    <recommendedName>
        <fullName evidence="3">Helicase</fullName>
    </recommendedName>
</protein>
<keyword evidence="2" id="KW-1185">Reference proteome</keyword>
<gene>
    <name evidence="1" type="ORF">GS4_40_00030</name>
</gene>
<dbReference type="InterPro" id="IPR027417">
    <property type="entry name" value="P-loop_NTPase"/>
</dbReference>
<comment type="caution">
    <text evidence="1">The sequence shown here is derived from an EMBL/GenBank/DDBJ whole genome shotgun (WGS) entry which is preliminary data.</text>
</comment>